<dbReference type="Pfam" id="PF00512">
    <property type="entry name" value="HisKA"/>
    <property type="match status" value="1"/>
</dbReference>
<dbReference type="InterPro" id="IPR004358">
    <property type="entry name" value="Sig_transdc_His_kin-like_C"/>
</dbReference>
<dbReference type="InterPro" id="IPR036097">
    <property type="entry name" value="HisK_dim/P_sf"/>
</dbReference>
<dbReference type="Gene3D" id="3.30.565.10">
    <property type="entry name" value="Histidine kinase-like ATPase, C-terminal domain"/>
    <property type="match status" value="1"/>
</dbReference>
<reference evidence="6" key="1">
    <citation type="submission" date="2016-10" db="EMBL/GenBank/DDBJ databases">
        <authorList>
            <person name="Varghese N."/>
            <person name="Submissions S."/>
        </authorList>
    </citation>
    <scope>NUCLEOTIDE SEQUENCE [LARGE SCALE GENOMIC DNA]</scope>
    <source>
        <strain evidence="6">IBRC-M 10761</strain>
    </source>
</reference>
<accession>A0A1H7A5Y4</accession>
<dbReference type="InterPro" id="IPR003661">
    <property type="entry name" value="HisK_dim/P_dom"/>
</dbReference>
<name>A0A1H7A5Y4_9BACT</name>
<proteinExistence type="predicted"/>
<evidence type="ECO:0000256" key="2">
    <source>
        <dbReference type="ARBA" id="ARBA00012438"/>
    </source>
</evidence>
<dbReference type="SMART" id="SM00387">
    <property type="entry name" value="HATPase_c"/>
    <property type="match status" value="1"/>
</dbReference>
<dbReference type="InterPro" id="IPR003594">
    <property type="entry name" value="HATPase_dom"/>
</dbReference>
<dbReference type="PANTHER" id="PTHR43102">
    <property type="entry name" value="SLR1143 PROTEIN"/>
    <property type="match status" value="1"/>
</dbReference>
<dbReference type="Gene3D" id="3.30.450.40">
    <property type="match status" value="1"/>
</dbReference>
<dbReference type="SUPFAM" id="SSF55781">
    <property type="entry name" value="GAF domain-like"/>
    <property type="match status" value="1"/>
</dbReference>
<evidence type="ECO:0000313" key="6">
    <source>
        <dbReference type="Proteomes" id="UP000199403"/>
    </source>
</evidence>
<keyword evidence="3" id="KW-0597">Phosphoprotein</keyword>
<dbReference type="SUPFAM" id="SSF47384">
    <property type="entry name" value="Homodimeric domain of signal transducing histidine kinase"/>
    <property type="match status" value="1"/>
</dbReference>
<dbReference type="EC" id="2.7.13.3" evidence="2"/>
<evidence type="ECO:0000313" key="5">
    <source>
        <dbReference type="EMBL" id="SEJ61089.1"/>
    </source>
</evidence>
<gene>
    <name evidence="5" type="ORF">SAMN05192553_10658</name>
</gene>
<dbReference type="InterPro" id="IPR036890">
    <property type="entry name" value="HATPase_C_sf"/>
</dbReference>
<dbReference type="EMBL" id="FNZH01000006">
    <property type="protein sequence ID" value="SEJ61089.1"/>
    <property type="molecule type" value="Genomic_DNA"/>
</dbReference>
<dbReference type="PRINTS" id="PR00344">
    <property type="entry name" value="BCTRLSENSOR"/>
</dbReference>
<dbReference type="AlphaFoldDB" id="A0A1H7A5Y4"/>
<dbReference type="SUPFAM" id="SSF55874">
    <property type="entry name" value="ATPase domain of HSP90 chaperone/DNA topoisomerase II/histidine kinase"/>
    <property type="match status" value="1"/>
</dbReference>
<feature type="domain" description="Histidine kinase" evidence="4">
    <location>
        <begin position="176"/>
        <end position="397"/>
    </location>
</feature>
<protein>
    <recommendedName>
        <fullName evidence="2">histidine kinase</fullName>
        <ecNumber evidence="2">2.7.13.3</ecNumber>
    </recommendedName>
</protein>
<dbReference type="OrthoDB" id="9811889at2"/>
<evidence type="ECO:0000256" key="1">
    <source>
        <dbReference type="ARBA" id="ARBA00000085"/>
    </source>
</evidence>
<dbReference type="Pfam" id="PF02518">
    <property type="entry name" value="HATPase_c"/>
    <property type="match status" value="1"/>
</dbReference>
<dbReference type="InterPro" id="IPR029016">
    <property type="entry name" value="GAF-like_dom_sf"/>
</dbReference>
<dbReference type="InterPro" id="IPR005467">
    <property type="entry name" value="His_kinase_dom"/>
</dbReference>
<dbReference type="SMART" id="SM00388">
    <property type="entry name" value="HisKA"/>
    <property type="match status" value="1"/>
</dbReference>
<dbReference type="PROSITE" id="PS50109">
    <property type="entry name" value="HIS_KIN"/>
    <property type="match status" value="1"/>
</dbReference>
<dbReference type="Gene3D" id="1.10.287.130">
    <property type="match status" value="1"/>
</dbReference>
<keyword evidence="5" id="KW-0808">Transferase</keyword>
<dbReference type="Pfam" id="PF01590">
    <property type="entry name" value="GAF"/>
    <property type="match status" value="1"/>
</dbReference>
<keyword evidence="5" id="KW-0418">Kinase</keyword>
<sequence>MIPENEFDRLVHLAEYDLDAAELETQLQDLAKLAAKVAGTEISLVNLIDAFTQWSVASEGIPVMQMDREDSVCQYTIMGDQPFEVRDLSKDERFNRKFYVTDDPHLRYYWGVPLTSEAGLNLGALCVLDKTAKEISPEKVALLEIIADEIVNRLKISKTVASLRSKLQHSEEKQKQIAHDIRGPLGGIIGLAQIVNEQGDQNRLDEVLEFIKVIQTSSKSLLDLADEILSSKDALKVRPSAPAENECSLSILKNKLKNLYEIQGKQKNIDLAVEVNSCKSELTFPKAKLLQIIGNLVSNAIKFTPAGGKVSVSLDIFEKGQRRELSVIVKDTGAGMRREQIDSILQGDGKTTKGSLGEKGFGFGLPLVKHLIDGMGGRLKIESEPGRYARFEVNLPD</sequence>
<dbReference type="RefSeq" id="WP_092177333.1">
    <property type="nucleotide sequence ID" value="NZ_FNZH01000006.1"/>
</dbReference>
<evidence type="ECO:0000256" key="3">
    <source>
        <dbReference type="ARBA" id="ARBA00022553"/>
    </source>
</evidence>
<dbReference type="PANTHER" id="PTHR43102:SF2">
    <property type="entry name" value="GAF DOMAIN-CONTAINING PROTEIN"/>
    <property type="match status" value="1"/>
</dbReference>
<dbReference type="InterPro" id="IPR003018">
    <property type="entry name" value="GAF"/>
</dbReference>
<organism evidence="5 6">
    <name type="scientific">Cyclobacterium xiamenense</name>
    <dbReference type="NCBI Taxonomy" id="1297121"/>
    <lineage>
        <taxon>Bacteria</taxon>
        <taxon>Pseudomonadati</taxon>
        <taxon>Bacteroidota</taxon>
        <taxon>Cytophagia</taxon>
        <taxon>Cytophagales</taxon>
        <taxon>Cyclobacteriaceae</taxon>
        <taxon>Cyclobacterium</taxon>
    </lineage>
</organism>
<dbReference type="SMART" id="SM00065">
    <property type="entry name" value="GAF"/>
    <property type="match status" value="1"/>
</dbReference>
<comment type="catalytic activity">
    <reaction evidence="1">
        <text>ATP + protein L-histidine = ADP + protein N-phospho-L-histidine.</text>
        <dbReference type="EC" id="2.7.13.3"/>
    </reaction>
</comment>
<dbReference type="Proteomes" id="UP000199403">
    <property type="component" value="Unassembled WGS sequence"/>
</dbReference>
<keyword evidence="6" id="KW-1185">Reference proteome</keyword>
<evidence type="ECO:0000259" key="4">
    <source>
        <dbReference type="PROSITE" id="PS50109"/>
    </source>
</evidence>
<dbReference type="STRING" id="1416801.SAMN05192553_10658"/>
<dbReference type="CDD" id="cd00082">
    <property type="entry name" value="HisKA"/>
    <property type="match status" value="1"/>
</dbReference>
<dbReference type="GO" id="GO:0000155">
    <property type="term" value="F:phosphorelay sensor kinase activity"/>
    <property type="evidence" value="ECO:0007669"/>
    <property type="project" value="InterPro"/>
</dbReference>